<keyword evidence="3" id="KW-1185">Reference proteome</keyword>
<name>A0A1L6RAJ3_9LACO</name>
<dbReference type="RefSeq" id="WP_075269413.1">
    <property type="nucleotide sequence ID" value="NZ_CP014332.1"/>
</dbReference>
<dbReference type="KEGG" id="wjo:FOL01_0710"/>
<organism evidence="2 3">
    <name type="scientific">Weissella jogaejeotgali</name>
    <dbReference type="NCBI Taxonomy" id="1631871"/>
    <lineage>
        <taxon>Bacteria</taxon>
        <taxon>Bacillati</taxon>
        <taxon>Bacillota</taxon>
        <taxon>Bacilli</taxon>
        <taxon>Lactobacillales</taxon>
        <taxon>Lactobacillaceae</taxon>
        <taxon>Weissella</taxon>
    </lineage>
</organism>
<proteinExistence type="predicted"/>
<dbReference type="InterPro" id="IPR007737">
    <property type="entry name" value="Mga_HTH"/>
</dbReference>
<evidence type="ECO:0000313" key="3">
    <source>
        <dbReference type="Proteomes" id="UP000185473"/>
    </source>
</evidence>
<dbReference type="Proteomes" id="UP000185473">
    <property type="component" value="Chromosome"/>
</dbReference>
<accession>A0A1L6RAJ3</accession>
<dbReference type="EMBL" id="CP014332">
    <property type="protein sequence ID" value="APS41569.1"/>
    <property type="molecule type" value="Genomic_DNA"/>
</dbReference>
<gene>
    <name evidence="2" type="ORF">FOL01_0710</name>
</gene>
<dbReference type="AlphaFoldDB" id="A0A1L6RAJ3"/>
<evidence type="ECO:0000259" key="1">
    <source>
        <dbReference type="Pfam" id="PF05043"/>
    </source>
</evidence>
<reference evidence="2 3" key="1">
    <citation type="submission" date="2016-02" db="EMBL/GenBank/DDBJ databases">
        <title>Complete Genome Sequence of Weissella jogaejeotgali FOL01.</title>
        <authorList>
            <person name="Lee J.-H."/>
            <person name="Ku H.-J."/>
        </authorList>
    </citation>
    <scope>NUCLEOTIDE SEQUENCE [LARGE SCALE GENOMIC DNA]</scope>
    <source>
        <strain evidence="2 3">FOL01</strain>
    </source>
</reference>
<protein>
    <recommendedName>
        <fullName evidence="1">Mga helix-turn-helix domain-containing protein</fullName>
    </recommendedName>
</protein>
<feature type="domain" description="Mga helix-turn-helix" evidence="1">
    <location>
        <begin position="85"/>
        <end position="160"/>
    </location>
</feature>
<sequence>MNWLLSKKDEHRLALHQYLITHHSKSFLIKDLMAAMGWSRYLTLQAAQQLNIDCQAQSSQDFIILSDANRTITLHDLQLISSAALKGYYLRQSLKFDLLLDVFLEGVHSNEVIAFRHSSSTTVVRLVKEEVREQLLQQGIRIADNYQLLGDERQIRTLMIEQIYLAFANSPLPFSQETQQYVKQVQNDVVPLLTKRATIKRVLEITIGVWHTRVMNGHHIQPTDEDLLKPTAALQFSAKQLMGQFASYLKLRLDPEDTWVDDELRYGLSVCYALGIGQTTDYLSDLTADNQATVTWAVERIGRAYWHYFMKELPDGQKQAIKELIGPVLIRLCYFPPYDIQPLPDVDFQMQTYPIHTAFTKQVIHMFTHRFDYSEEQLMGMLFNPLLSTFIKVFTVEDIFPTITVTIDLIDMPALENYLTQMVSQWDTLNIKITNELTEDTDFYLSNVMISQQIPGFAWQTIPEWSERLALRQKMIDLTMRRFYKL</sequence>
<dbReference type="STRING" id="1631871.FOL01_0710"/>
<dbReference type="Pfam" id="PF05043">
    <property type="entry name" value="Mga"/>
    <property type="match status" value="1"/>
</dbReference>
<evidence type="ECO:0000313" key="2">
    <source>
        <dbReference type="EMBL" id="APS41569.1"/>
    </source>
</evidence>